<dbReference type="STRING" id="933852.A0A0C3ACZ0"/>
<feature type="region of interest" description="Disordered" evidence="1">
    <location>
        <begin position="421"/>
        <end position="454"/>
    </location>
</feature>
<keyword evidence="2" id="KW-0812">Transmembrane</keyword>
<keyword evidence="2" id="KW-1133">Transmembrane helix</keyword>
<evidence type="ECO:0000256" key="1">
    <source>
        <dbReference type="SAM" id="MobiDB-lite"/>
    </source>
</evidence>
<feature type="region of interest" description="Disordered" evidence="1">
    <location>
        <begin position="334"/>
        <end position="409"/>
    </location>
</feature>
<dbReference type="Proteomes" id="UP000054097">
    <property type="component" value="Unassembled WGS sequence"/>
</dbReference>
<feature type="transmembrane region" description="Helical" evidence="2">
    <location>
        <begin position="304"/>
        <end position="327"/>
    </location>
</feature>
<dbReference type="EMBL" id="KN824354">
    <property type="protein sequence ID" value="KIM22515.1"/>
    <property type="molecule type" value="Genomic_DNA"/>
</dbReference>
<evidence type="ECO:0000313" key="4">
    <source>
        <dbReference type="Proteomes" id="UP000054097"/>
    </source>
</evidence>
<feature type="compositionally biased region" description="Pro residues" evidence="1">
    <location>
        <begin position="509"/>
        <end position="522"/>
    </location>
</feature>
<dbReference type="Gene3D" id="2.60.120.260">
    <property type="entry name" value="Galactose-binding domain-like"/>
    <property type="match status" value="2"/>
</dbReference>
<reference evidence="3 4" key="1">
    <citation type="submission" date="2014-04" db="EMBL/GenBank/DDBJ databases">
        <authorList>
            <consortium name="DOE Joint Genome Institute"/>
            <person name="Kuo A."/>
            <person name="Zuccaro A."/>
            <person name="Kohler A."/>
            <person name="Nagy L.G."/>
            <person name="Floudas D."/>
            <person name="Copeland A."/>
            <person name="Barry K.W."/>
            <person name="Cichocki N."/>
            <person name="Veneault-Fourrey C."/>
            <person name="LaButti K."/>
            <person name="Lindquist E.A."/>
            <person name="Lipzen A."/>
            <person name="Lundell T."/>
            <person name="Morin E."/>
            <person name="Murat C."/>
            <person name="Sun H."/>
            <person name="Tunlid A."/>
            <person name="Henrissat B."/>
            <person name="Grigoriev I.V."/>
            <person name="Hibbett D.S."/>
            <person name="Martin F."/>
            <person name="Nordberg H.P."/>
            <person name="Cantor M.N."/>
            <person name="Hua S.X."/>
        </authorList>
    </citation>
    <scope>NUCLEOTIDE SEQUENCE [LARGE SCALE GENOMIC DNA]</scope>
    <source>
        <strain evidence="3 4">MAFF 305830</strain>
    </source>
</reference>
<dbReference type="OrthoDB" id="3265734at2759"/>
<evidence type="ECO:0000256" key="2">
    <source>
        <dbReference type="SAM" id="Phobius"/>
    </source>
</evidence>
<dbReference type="AlphaFoldDB" id="A0A0C3ACZ0"/>
<organism evidence="3 4">
    <name type="scientific">Serendipita vermifera MAFF 305830</name>
    <dbReference type="NCBI Taxonomy" id="933852"/>
    <lineage>
        <taxon>Eukaryota</taxon>
        <taxon>Fungi</taxon>
        <taxon>Dikarya</taxon>
        <taxon>Basidiomycota</taxon>
        <taxon>Agaricomycotina</taxon>
        <taxon>Agaricomycetes</taxon>
        <taxon>Sebacinales</taxon>
        <taxon>Serendipitaceae</taxon>
        <taxon>Serendipita</taxon>
    </lineage>
</organism>
<evidence type="ECO:0000313" key="3">
    <source>
        <dbReference type="EMBL" id="KIM22515.1"/>
    </source>
</evidence>
<feature type="region of interest" description="Disordered" evidence="1">
    <location>
        <begin position="469"/>
        <end position="549"/>
    </location>
</feature>
<keyword evidence="2" id="KW-0472">Membrane</keyword>
<protein>
    <submittedName>
        <fullName evidence="3">Uncharacterized protein</fullName>
    </submittedName>
</protein>
<gene>
    <name evidence="3" type="ORF">M408DRAFT_332891</name>
</gene>
<dbReference type="HOGENOM" id="CLU_030442_0_0_1"/>
<name>A0A0C3ACZ0_SERVB</name>
<sequence>MSKILIVDDADAGINYSDGWTVGNSVADSSKEYNSTVHRSDAAGQELSYIFFGTQITVYGTLDTPGTNGPPSATFSIDGATPVAFNSTGTVHPDNPAIVTSHLILYQSPGLTKAQHTITIKTGTPANAAAHFYFDFFTVATGADSASGSIIVDDRDPSISYVGTWEDQGVTDEYLHTTRQAPDLGGGSATFRFNGTAATVFGTTGPTSSAATAVLVDFSLDGVPSSSFAGPEVANPIKHHAMFHVEGLSSDREHTIEMVGRNSNDWFLDYIVYQTKNSAIPGGGGGDGGNNGSDGGANKTNAGVIAGAVVAAVVGIGAIAAIIFMLLRRRRAKQGNPGPRLQEQPATGQVETSPFIPPAQPGITPFTSYSGLPTTPDYHMTPFSTPGVIPSSKETRANASVTGPVNPAPASVYSGIMSSGYGDTSLGDSESTVPTSPGQHSAYLQPQPLPSQSHGHIVYSHNNPLYPQFDAASSRGAPAHRVTHSGDYNQTSPASSSEKAQFTHTRMSPVPPTHVPAPPLSPLSPLSPAVEEDSGIRLPRTSPPMYTRD</sequence>
<reference evidence="4" key="2">
    <citation type="submission" date="2015-01" db="EMBL/GenBank/DDBJ databases">
        <title>Evolutionary Origins and Diversification of the Mycorrhizal Mutualists.</title>
        <authorList>
            <consortium name="DOE Joint Genome Institute"/>
            <consortium name="Mycorrhizal Genomics Consortium"/>
            <person name="Kohler A."/>
            <person name="Kuo A."/>
            <person name="Nagy L.G."/>
            <person name="Floudas D."/>
            <person name="Copeland A."/>
            <person name="Barry K.W."/>
            <person name="Cichocki N."/>
            <person name="Veneault-Fourrey C."/>
            <person name="LaButti K."/>
            <person name="Lindquist E.A."/>
            <person name="Lipzen A."/>
            <person name="Lundell T."/>
            <person name="Morin E."/>
            <person name="Murat C."/>
            <person name="Riley R."/>
            <person name="Ohm R."/>
            <person name="Sun H."/>
            <person name="Tunlid A."/>
            <person name="Henrissat B."/>
            <person name="Grigoriev I.V."/>
            <person name="Hibbett D.S."/>
            <person name="Martin F."/>
        </authorList>
    </citation>
    <scope>NUCLEOTIDE SEQUENCE [LARGE SCALE GENOMIC DNA]</scope>
    <source>
        <strain evidence="4">MAFF 305830</strain>
    </source>
</reference>
<feature type="compositionally biased region" description="Polar residues" evidence="1">
    <location>
        <begin position="426"/>
        <end position="454"/>
    </location>
</feature>
<feature type="compositionally biased region" description="Polar residues" evidence="1">
    <location>
        <begin position="486"/>
        <end position="506"/>
    </location>
</feature>
<keyword evidence="4" id="KW-1185">Reference proteome</keyword>
<accession>A0A0C3ACZ0</accession>
<proteinExistence type="predicted"/>